<accession>A0A6A3HUP2</accession>
<evidence type="ECO:0000313" key="3">
    <source>
        <dbReference type="Proteomes" id="UP000429607"/>
    </source>
</evidence>
<reference evidence="2 3" key="1">
    <citation type="submission" date="2018-09" db="EMBL/GenBank/DDBJ databases">
        <title>Genomic investigation of the strawberry pathogen Phytophthora fragariae indicates pathogenicity is determined by transcriptional variation in three key races.</title>
        <authorList>
            <person name="Adams T.M."/>
            <person name="Armitage A.D."/>
            <person name="Sobczyk M.K."/>
            <person name="Bates H.J."/>
            <person name="Dunwell J.M."/>
            <person name="Nellist C.F."/>
            <person name="Harrison R.J."/>
        </authorList>
    </citation>
    <scope>NUCLEOTIDE SEQUENCE [LARGE SCALE GENOMIC DNA]</scope>
    <source>
        <strain evidence="2 3">SCRP249</strain>
    </source>
</reference>
<dbReference type="EMBL" id="QXFV01004061">
    <property type="protein sequence ID" value="KAE8971964.1"/>
    <property type="molecule type" value="Genomic_DNA"/>
</dbReference>
<feature type="compositionally biased region" description="Basic and acidic residues" evidence="1">
    <location>
        <begin position="17"/>
        <end position="27"/>
    </location>
</feature>
<dbReference type="Proteomes" id="UP000429607">
    <property type="component" value="Unassembled WGS sequence"/>
</dbReference>
<organism evidence="2 3">
    <name type="scientific">Phytophthora rubi</name>
    <dbReference type="NCBI Taxonomy" id="129364"/>
    <lineage>
        <taxon>Eukaryota</taxon>
        <taxon>Sar</taxon>
        <taxon>Stramenopiles</taxon>
        <taxon>Oomycota</taxon>
        <taxon>Peronosporomycetes</taxon>
        <taxon>Peronosporales</taxon>
        <taxon>Peronosporaceae</taxon>
        <taxon>Phytophthora</taxon>
    </lineage>
</organism>
<name>A0A6A3HUP2_9STRA</name>
<evidence type="ECO:0000256" key="1">
    <source>
        <dbReference type="SAM" id="MobiDB-lite"/>
    </source>
</evidence>
<feature type="compositionally biased region" description="Polar residues" evidence="1">
    <location>
        <begin position="59"/>
        <end position="79"/>
    </location>
</feature>
<dbReference type="AlphaFoldDB" id="A0A6A3HUP2"/>
<feature type="compositionally biased region" description="Low complexity" evidence="1">
    <location>
        <begin position="37"/>
        <end position="52"/>
    </location>
</feature>
<sequence>MQTDKKAPTQAQGQGAERPDMQRDDGWKTAGPKIKNGAPQARQAAAQGQQRPSGGKAATQRNSKLSPSRLKNGSQQRSGPNKAAAKQLSGADPGDGSVIFDQLCYYLNTRASQAYVAHTAMRLSDLAKERRFGAFEKALLEAERNGKTTQELRESWSDTAPEYRQDKYGGLNSVWRLHIHEHQGRLYQLLIKWVVNEQVKQRELEDRLQFFKFETTPEHMQPMVDEPTLLRGSYREAVGPAERTRATPTPSTEQERLTALCLQPAELLTQLRERTEDEVKAIVMILNHEIEVPNVPPFLIQSMDPSELACFEDIFMALEYPLYAHLAPGQRFFANMTKGAILAQIYVGVEAAPAQKRDIETLRRHCRGSPWIWTREW</sequence>
<comment type="caution">
    <text evidence="2">The sequence shown here is derived from an EMBL/GenBank/DDBJ whole genome shotgun (WGS) entry which is preliminary data.</text>
</comment>
<gene>
    <name evidence="2" type="ORF">PR001_g26739</name>
</gene>
<evidence type="ECO:0000313" key="2">
    <source>
        <dbReference type="EMBL" id="KAE8971964.1"/>
    </source>
</evidence>
<feature type="region of interest" description="Disordered" evidence="1">
    <location>
        <begin position="1"/>
        <end position="92"/>
    </location>
</feature>
<protein>
    <submittedName>
        <fullName evidence="2">Uncharacterized protein</fullName>
    </submittedName>
</protein>
<proteinExistence type="predicted"/>